<dbReference type="SUPFAM" id="SSF116734">
    <property type="entry name" value="DNA methylase specificity domain"/>
    <property type="match status" value="1"/>
</dbReference>
<dbReference type="OrthoDB" id="825893at2"/>
<organism evidence="5 6">
    <name type="scientific">Dyadobacter psychrotolerans</name>
    <dbReference type="NCBI Taxonomy" id="2541721"/>
    <lineage>
        <taxon>Bacteria</taxon>
        <taxon>Pseudomonadati</taxon>
        <taxon>Bacteroidota</taxon>
        <taxon>Cytophagia</taxon>
        <taxon>Cytophagales</taxon>
        <taxon>Spirosomataceae</taxon>
        <taxon>Dyadobacter</taxon>
    </lineage>
</organism>
<dbReference type="AlphaFoldDB" id="A0A4R5D8F9"/>
<accession>A0A4R5D8F9</accession>
<dbReference type="Gene3D" id="3.90.220.20">
    <property type="entry name" value="DNA methylase specificity domains"/>
    <property type="match status" value="1"/>
</dbReference>
<keyword evidence="2" id="KW-0680">Restriction system</keyword>
<dbReference type="Proteomes" id="UP000294850">
    <property type="component" value="Unassembled WGS sequence"/>
</dbReference>
<evidence type="ECO:0000313" key="5">
    <source>
        <dbReference type="EMBL" id="TDE08180.1"/>
    </source>
</evidence>
<evidence type="ECO:0000259" key="4">
    <source>
        <dbReference type="Pfam" id="PF01420"/>
    </source>
</evidence>
<proteinExistence type="inferred from homology"/>
<sequence>MILMSEENREIAEDLTEKEYLNTETISVDFDFSDSNILLNIPDGWEMKKIKDIGKVTSGTTPLRSNKTYHTDGNIPWVKTTDLNNSLIINTEEKVTELALKETSLRIYPKNTVLVAMYGGFNQIGRTGILGIDAAINQALSAITVDAEETDPTFY</sequence>
<comment type="similarity">
    <text evidence="1">Belongs to the type-I restriction system S methylase family.</text>
</comment>
<keyword evidence="3" id="KW-0238">DNA-binding</keyword>
<feature type="domain" description="Type I restriction modification DNA specificity" evidence="4">
    <location>
        <begin position="42"/>
        <end position="154"/>
    </location>
</feature>
<dbReference type="InterPro" id="IPR044946">
    <property type="entry name" value="Restrct_endonuc_typeI_TRD_sf"/>
</dbReference>
<dbReference type="InterPro" id="IPR052021">
    <property type="entry name" value="Type-I_RS_S_subunit"/>
</dbReference>
<evidence type="ECO:0000256" key="2">
    <source>
        <dbReference type="ARBA" id="ARBA00022747"/>
    </source>
</evidence>
<dbReference type="Pfam" id="PF01420">
    <property type="entry name" value="Methylase_S"/>
    <property type="match status" value="1"/>
</dbReference>
<comment type="caution">
    <text evidence="5">The sequence shown here is derived from an EMBL/GenBank/DDBJ whole genome shotgun (WGS) entry which is preliminary data.</text>
</comment>
<gene>
    <name evidence="5" type="ORF">E0F88_32985</name>
</gene>
<name>A0A4R5D8F9_9BACT</name>
<dbReference type="PANTHER" id="PTHR30408">
    <property type="entry name" value="TYPE-1 RESTRICTION ENZYME ECOKI SPECIFICITY PROTEIN"/>
    <property type="match status" value="1"/>
</dbReference>
<reference evidence="5 6" key="1">
    <citation type="submission" date="2019-03" db="EMBL/GenBank/DDBJ databases">
        <title>Dyadobacter AR-3-6 sp. nov., isolated from arctic soil.</title>
        <authorList>
            <person name="Chaudhary D.K."/>
        </authorList>
    </citation>
    <scope>NUCLEOTIDE SEQUENCE [LARGE SCALE GENOMIC DNA]</scope>
    <source>
        <strain evidence="5 6">AR-3-6</strain>
    </source>
</reference>
<evidence type="ECO:0000313" key="6">
    <source>
        <dbReference type="Proteomes" id="UP000294850"/>
    </source>
</evidence>
<protein>
    <recommendedName>
        <fullName evidence="4">Type I restriction modification DNA specificity domain-containing protein</fullName>
    </recommendedName>
</protein>
<dbReference type="GO" id="GO:0003677">
    <property type="term" value="F:DNA binding"/>
    <property type="evidence" value="ECO:0007669"/>
    <property type="project" value="UniProtKB-KW"/>
</dbReference>
<dbReference type="GO" id="GO:0009307">
    <property type="term" value="P:DNA restriction-modification system"/>
    <property type="evidence" value="ECO:0007669"/>
    <property type="project" value="UniProtKB-KW"/>
</dbReference>
<dbReference type="InterPro" id="IPR000055">
    <property type="entry name" value="Restrct_endonuc_typeI_TRD"/>
</dbReference>
<dbReference type="PANTHER" id="PTHR30408:SF12">
    <property type="entry name" value="TYPE I RESTRICTION ENZYME MJAVIII SPECIFICITY SUBUNIT"/>
    <property type="match status" value="1"/>
</dbReference>
<dbReference type="EMBL" id="SMFL01000028">
    <property type="protein sequence ID" value="TDE08180.1"/>
    <property type="molecule type" value="Genomic_DNA"/>
</dbReference>
<keyword evidence="6" id="KW-1185">Reference proteome</keyword>
<evidence type="ECO:0000256" key="3">
    <source>
        <dbReference type="ARBA" id="ARBA00023125"/>
    </source>
</evidence>
<evidence type="ECO:0000256" key="1">
    <source>
        <dbReference type="ARBA" id="ARBA00010923"/>
    </source>
</evidence>